<dbReference type="GeneID" id="5895430"/>
<dbReference type="OMA" id="EWNAKQL"/>
<dbReference type="PANTHER" id="PTHR47207">
    <property type="entry name" value="60S ACIDIC RIBOSOMAL PROTEIN P3-1-RELATED"/>
    <property type="match status" value="1"/>
</dbReference>
<evidence type="ECO:0000313" key="4">
    <source>
        <dbReference type="Proteomes" id="UP000001357"/>
    </source>
</evidence>
<proteinExistence type="predicted"/>
<evidence type="ECO:0000313" key="3">
    <source>
        <dbReference type="EMBL" id="EDQ85033.1"/>
    </source>
</evidence>
<dbReference type="RefSeq" id="XP_001750203.1">
    <property type="nucleotide sequence ID" value="XM_001750151.1"/>
</dbReference>
<evidence type="ECO:0000256" key="1">
    <source>
        <dbReference type="SAM" id="MobiDB-lite"/>
    </source>
</evidence>
<dbReference type="STRING" id="81824.A9VBT3"/>
<dbReference type="InParanoid" id="A9VBT3"/>
<dbReference type="GO" id="GO:0022626">
    <property type="term" value="C:cytosolic ribosome"/>
    <property type="evidence" value="ECO:0000318"/>
    <property type="project" value="GO_Central"/>
</dbReference>
<keyword evidence="2" id="KW-0732">Signal</keyword>
<dbReference type="EMBL" id="CH991578">
    <property type="protein sequence ID" value="EDQ85033.1"/>
    <property type="molecule type" value="Genomic_DNA"/>
</dbReference>
<feature type="chain" id="PRO_5002745335" description="60S acidic ribosomal protein P3" evidence="2">
    <location>
        <begin position="22"/>
        <end position="164"/>
    </location>
</feature>
<protein>
    <recommendedName>
        <fullName evidence="5">60S acidic ribosomal protein P3</fullName>
    </recommendedName>
</protein>
<feature type="signal peptide" evidence="2">
    <location>
        <begin position="1"/>
        <end position="21"/>
    </location>
</feature>
<reference evidence="3 4" key="1">
    <citation type="journal article" date="2008" name="Nature">
        <title>The genome of the choanoflagellate Monosiga brevicollis and the origin of metazoans.</title>
        <authorList>
            <consortium name="JGI Sequencing"/>
            <person name="King N."/>
            <person name="Westbrook M.J."/>
            <person name="Young S.L."/>
            <person name="Kuo A."/>
            <person name="Abedin M."/>
            <person name="Chapman J."/>
            <person name="Fairclough S."/>
            <person name="Hellsten U."/>
            <person name="Isogai Y."/>
            <person name="Letunic I."/>
            <person name="Marr M."/>
            <person name="Pincus D."/>
            <person name="Putnam N."/>
            <person name="Rokas A."/>
            <person name="Wright K.J."/>
            <person name="Zuzow R."/>
            <person name="Dirks W."/>
            <person name="Good M."/>
            <person name="Goodstein D."/>
            <person name="Lemons D."/>
            <person name="Li W."/>
            <person name="Lyons J.B."/>
            <person name="Morris A."/>
            <person name="Nichols S."/>
            <person name="Richter D.J."/>
            <person name="Salamov A."/>
            <person name="Bork P."/>
            <person name="Lim W.A."/>
            <person name="Manning G."/>
            <person name="Miller W.T."/>
            <person name="McGinnis W."/>
            <person name="Shapiro H."/>
            <person name="Tjian R."/>
            <person name="Grigoriev I.V."/>
            <person name="Rokhsar D."/>
        </authorList>
    </citation>
    <scope>NUCLEOTIDE SEQUENCE [LARGE SCALE GENOMIC DNA]</scope>
    <source>
        <strain evidence="4">MX1 / ATCC 50154</strain>
    </source>
</reference>
<dbReference type="InterPro" id="IPR044252">
    <property type="entry name" value="RPP3"/>
</dbReference>
<dbReference type="PANTHER" id="PTHR47207:SF2">
    <property type="entry name" value="LARGE RIBOSOMAL SUBUNIT PROTEIN P3Y-RELATED"/>
    <property type="match status" value="1"/>
</dbReference>
<dbReference type="eggNOG" id="ENOG502R7EZ">
    <property type="taxonomic scope" value="Eukaryota"/>
</dbReference>
<dbReference type="KEGG" id="mbr:MONBRDRAFT_34442"/>
<organism evidence="3 4">
    <name type="scientific">Monosiga brevicollis</name>
    <name type="common">Choanoflagellate</name>
    <dbReference type="NCBI Taxonomy" id="81824"/>
    <lineage>
        <taxon>Eukaryota</taxon>
        <taxon>Choanoflagellata</taxon>
        <taxon>Craspedida</taxon>
        <taxon>Salpingoecidae</taxon>
        <taxon>Monosiga</taxon>
    </lineage>
</organism>
<dbReference type="GO" id="GO:0003735">
    <property type="term" value="F:structural constituent of ribosome"/>
    <property type="evidence" value="ECO:0007669"/>
    <property type="project" value="InterPro"/>
</dbReference>
<name>A9VBT3_MONBE</name>
<dbReference type="Proteomes" id="UP000001357">
    <property type="component" value="Unassembled WGS sequence"/>
</dbReference>
<sequence>MCPLNLWEGAAIVCFFCAVFGTMPTKGGVAAFEDGAYLRPKPINTDIMVHIFILKQDGGKWTSKCTTDEDFAVAEGATALELEKTLKEKVREANSWTGPMMVNNSPVTPKSAVLICHLGGGSAASGAAAAEGAAGDDKAAAAAKQAEPESESEDEAMGGFDLFD</sequence>
<evidence type="ECO:0008006" key="5">
    <source>
        <dbReference type="Google" id="ProtNLM"/>
    </source>
</evidence>
<feature type="region of interest" description="Disordered" evidence="1">
    <location>
        <begin position="126"/>
        <end position="164"/>
    </location>
</feature>
<evidence type="ECO:0000256" key="2">
    <source>
        <dbReference type="SAM" id="SignalP"/>
    </source>
</evidence>
<keyword evidence="4" id="KW-1185">Reference proteome</keyword>
<dbReference type="AlphaFoldDB" id="A9VBT3"/>
<gene>
    <name evidence="3" type="ORF">MONBRDRAFT_34442</name>
</gene>
<accession>A9VBT3</accession>